<dbReference type="Proteomes" id="UP000198607">
    <property type="component" value="Unassembled WGS sequence"/>
</dbReference>
<dbReference type="STRING" id="83767.SAMN05660652_00312"/>
<dbReference type="NCBIfam" id="NF041043">
    <property type="entry name" value="BPSS1780_fam"/>
    <property type="match status" value="1"/>
</dbReference>
<evidence type="ECO:0000313" key="3">
    <source>
        <dbReference type="Proteomes" id="UP000198607"/>
    </source>
</evidence>
<keyword evidence="1" id="KW-0812">Transmembrane</keyword>
<proteinExistence type="predicted"/>
<dbReference type="OrthoDB" id="5298483at2"/>
<dbReference type="RefSeq" id="WP_091932362.1">
    <property type="nucleotide sequence ID" value="NZ_FNCY01000001.1"/>
</dbReference>
<dbReference type="InterPro" id="IPR047798">
    <property type="entry name" value="BPSS1780-like"/>
</dbReference>
<sequence>MDEFPLAAPAFSGDSRTVDAGNAFDWLRQGWAVFMAQPGQWLILSLLLLVMMLGLSIVPLIGTLAGNLLTPVFLAGLLHACRRTLNGETPEAGDLFAGFKANTGNLVIIGLFYMLGMFCIFLVGLAIGGGGLVGGMMAGSMLGAGVAFGGVALAMLLSLVLSVPLFMALWFAPALVYFNRMAPVEALKASFGACAKNTLPFLVYGLIVLILTFFAALPLFLGFLVLLPVIAGSVYVSYRDIFLAD</sequence>
<dbReference type="EMBL" id="FNCY01000001">
    <property type="protein sequence ID" value="SDG63417.1"/>
    <property type="molecule type" value="Genomic_DNA"/>
</dbReference>
<name>A0A1G7VUR3_9RHOO</name>
<accession>A0A1G7VUR3</accession>
<feature type="transmembrane region" description="Helical" evidence="1">
    <location>
        <begin position="41"/>
        <end position="62"/>
    </location>
</feature>
<feature type="transmembrane region" description="Helical" evidence="1">
    <location>
        <begin position="199"/>
        <end position="230"/>
    </location>
</feature>
<keyword evidence="3" id="KW-1185">Reference proteome</keyword>
<keyword evidence="1" id="KW-0472">Membrane</keyword>
<keyword evidence="1" id="KW-1133">Transmembrane helix</keyword>
<organism evidence="2 3">
    <name type="scientific">Propionivibrio dicarboxylicus</name>
    <dbReference type="NCBI Taxonomy" id="83767"/>
    <lineage>
        <taxon>Bacteria</taxon>
        <taxon>Pseudomonadati</taxon>
        <taxon>Pseudomonadota</taxon>
        <taxon>Betaproteobacteria</taxon>
        <taxon>Rhodocyclales</taxon>
        <taxon>Rhodocyclaceae</taxon>
        <taxon>Propionivibrio</taxon>
    </lineage>
</organism>
<evidence type="ECO:0000256" key="1">
    <source>
        <dbReference type="SAM" id="Phobius"/>
    </source>
</evidence>
<gene>
    <name evidence="2" type="ORF">SAMN05660652_00312</name>
</gene>
<feature type="transmembrane region" description="Helical" evidence="1">
    <location>
        <begin position="106"/>
        <end position="127"/>
    </location>
</feature>
<dbReference type="AlphaFoldDB" id="A0A1G7VUR3"/>
<evidence type="ECO:0000313" key="2">
    <source>
        <dbReference type="EMBL" id="SDG63417.1"/>
    </source>
</evidence>
<protein>
    <submittedName>
        <fullName evidence="2">Uncharacterized membrane protein</fullName>
    </submittedName>
</protein>
<feature type="transmembrane region" description="Helical" evidence="1">
    <location>
        <begin position="147"/>
        <end position="178"/>
    </location>
</feature>
<reference evidence="2 3" key="1">
    <citation type="submission" date="2016-10" db="EMBL/GenBank/DDBJ databases">
        <authorList>
            <person name="de Groot N.N."/>
        </authorList>
    </citation>
    <scope>NUCLEOTIDE SEQUENCE [LARGE SCALE GENOMIC DNA]</scope>
    <source>
        <strain evidence="2 3">DSM 5885</strain>
    </source>
</reference>